<comment type="caution">
    <text evidence="1">The sequence shown here is derived from an EMBL/GenBank/DDBJ whole genome shotgun (WGS) entry which is preliminary data.</text>
</comment>
<sequence length="140" mass="16618">MKSTKFLTELRARGLQITEKEAQHLMEIAVSNYRENQVKPILKRENMAHYMIMALSYCKATSELLHMIDESYPRFRLKQVFMECKKKNNEVVEEFEKANKIDPQILNAFSAYANDLTEIMYLHMDDINKEKKEQKANENH</sequence>
<name>A0ABU5Y5H0_9FLAO</name>
<dbReference type="Proteomes" id="UP001324270">
    <property type="component" value="Unassembled WGS sequence"/>
</dbReference>
<dbReference type="RefSeq" id="WP_323978567.1">
    <property type="nucleotide sequence ID" value="NZ_JAYKBV010000001.1"/>
</dbReference>
<dbReference type="EMBL" id="JAYKBV010000001">
    <property type="protein sequence ID" value="MEB3039166.1"/>
    <property type="molecule type" value="Genomic_DNA"/>
</dbReference>
<organism evidence="1 2">
    <name type="scientific">Capnocytophaga gingivalis</name>
    <dbReference type="NCBI Taxonomy" id="1017"/>
    <lineage>
        <taxon>Bacteria</taxon>
        <taxon>Pseudomonadati</taxon>
        <taxon>Bacteroidota</taxon>
        <taxon>Flavobacteriia</taxon>
        <taxon>Flavobacteriales</taxon>
        <taxon>Flavobacteriaceae</taxon>
        <taxon>Capnocytophaga</taxon>
    </lineage>
</organism>
<protein>
    <submittedName>
        <fullName evidence="1">Uncharacterized protein</fullName>
    </submittedName>
</protein>
<proteinExistence type="predicted"/>
<gene>
    <name evidence="1" type="ORF">VJJ49_00455</name>
</gene>
<evidence type="ECO:0000313" key="1">
    <source>
        <dbReference type="EMBL" id="MEB3039166.1"/>
    </source>
</evidence>
<reference evidence="1 2" key="1">
    <citation type="submission" date="2023-12" db="EMBL/GenBank/DDBJ databases">
        <title>Genomic sequences of Capnocytophaga and Parvimonas strains.</title>
        <authorList>
            <person name="Watt R.M."/>
            <person name="Wang M."/>
            <person name="Yang T."/>
            <person name="Tong W.M."/>
        </authorList>
    </citation>
    <scope>NUCLEOTIDE SEQUENCE [LARGE SCALE GENOMIC DNA]</scope>
    <source>
        <strain evidence="1 2">CCUG 13156</strain>
    </source>
</reference>
<keyword evidence="2" id="KW-1185">Reference proteome</keyword>
<evidence type="ECO:0000313" key="2">
    <source>
        <dbReference type="Proteomes" id="UP001324270"/>
    </source>
</evidence>
<accession>A0ABU5Y5H0</accession>